<evidence type="ECO:0000313" key="2">
    <source>
        <dbReference type="Proteomes" id="UP000827092"/>
    </source>
</evidence>
<protein>
    <submittedName>
        <fullName evidence="1">Uncharacterized protein</fullName>
    </submittedName>
</protein>
<reference evidence="1 2" key="1">
    <citation type="journal article" date="2022" name="Nat. Ecol. Evol.">
        <title>A masculinizing supergene underlies an exaggerated male reproductive morph in a spider.</title>
        <authorList>
            <person name="Hendrickx F."/>
            <person name="De Corte Z."/>
            <person name="Sonet G."/>
            <person name="Van Belleghem S.M."/>
            <person name="Kostlbacher S."/>
            <person name="Vangestel C."/>
        </authorList>
    </citation>
    <scope>NUCLEOTIDE SEQUENCE [LARGE SCALE GENOMIC DNA]</scope>
    <source>
        <strain evidence="1">W744_W776</strain>
    </source>
</reference>
<dbReference type="AlphaFoldDB" id="A0AAV6TSI5"/>
<gene>
    <name evidence="1" type="ORF">JTE90_026881</name>
</gene>
<name>A0AAV6TSI5_9ARAC</name>
<proteinExistence type="predicted"/>
<dbReference type="EMBL" id="JAFNEN010001189">
    <property type="protein sequence ID" value="KAG8174558.1"/>
    <property type="molecule type" value="Genomic_DNA"/>
</dbReference>
<evidence type="ECO:0000313" key="1">
    <source>
        <dbReference type="EMBL" id="KAG8174558.1"/>
    </source>
</evidence>
<comment type="caution">
    <text evidence="1">The sequence shown here is derived from an EMBL/GenBank/DDBJ whole genome shotgun (WGS) entry which is preliminary data.</text>
</comment>
<dbReference type="Proteomes" id="UP000827092">
    <property type="component" value="Unassembled WGS sequence"/>
</dbReference>
<accession>A0AAV6TSI5</accession>
<sequence length="160" mass="18550">MAVNRLIDLFPQNLSNRLFPIYTMQDWDPRISLHEWMQLNPEAYVAYIPPGDARVFFVSVAVKDTHLTRLLTSARSPATVLPDRLISFEKVGARLLKDPNNARRKSSVKTIYRCDHNIQSADMNMGRRDACEKKRHLENDSRVLYMERVLFSSAPISVFR</sequence>
<organism evidence="1 2">
    <name type="scientific">Oedothorax gibbosus</name>
    <dbReference type="NCBI Taxonomy" id="931172"/>
    <lineage>
        <taxon>Eukaryota</taxon>
        <taxon>Metazoa</taxon>
        <taxon>Ecdysozoa</taxon>
        <taxon>Arthropoda</taxon>
        <taxon>Chelicerata</taxon>
        <taxon>Arachnida</taxon>
        <taxon>Araneae</taxon>
        <taxon>Araneomorphae</taxon>
        <taxon>Entelegynae</taxon>
        <taxon>Araneoidea</taxon>
        <taxon>Linyphiidae</taxon>
        <taxon>Erigoninae</taxon>
        <taxon>Oedothorax</taxon>
    </lineage>
</organism>
<keyword evidence="2" id="KW-1185">Reference proteome</keyword>